<dbReference type="CDD" id="cd03257">
    <property type="entry name" value="ABC_NikE_OppD_transporters"/>
    <property type="match status" value="2"/>
</dbReference>
<dbReference type="Pfam" id="PF00005">
    <property type="entry name" value="ABC_tran"/>
    <property type="match status" value="2"/>
</dbReference>
<dbReference type="Proteomes" id="UP001354971">
    <property type="component" value="Unassembled WGS sequence"/>
</dbReference>
<dbReference type="InterPro" id="IPR050319">
    <property type="entry name" value="ABC_transp_ATP-bind"/>
</dbReference>
<comment type="similarity">
    <text evidence="2">Belongs to the ABC transporter superfamily.</text>
</comment>
<dbReference type="InterPro" id="IPR017871">
    <property type="entry name" value="ABC_transporter-like_CS"/>
</dbReference>
<keyword evidence="4" id="KW-0547">Nucleotide-binding</keyword>
<dbReference type="InterPro" id="IPR003439">
    <property type="entry name" value="ABC_transporter-like_ATP-bd"/>
</dbReference>
<reference evidence="7 8" key="1">
    <citation type="submission" date="2024-01" db="EMBL/GenBank/DDBJ databases">
        <title>Hyphobacterium bacterium isolated from marine sediment.</title>
        <authorList>
            <person name="Zhao S."/>
        </authorList>
    </citation>
    <scope>NUCLEOTIDE SEQUENCE [LARGE SCALE GENOMIC DNA]</scope>
    <source>
        <strain evidence="8">HN65</strain>
    </source>
</reference>
<feature type="domain" description="ABC transporter" evidence="6">
    <location>
        <begin position="11"/>
        <end position="260"/>
    </location>
</feature>
<dbReference type="PANTHER" id="PTHR43776">
    <property type="entry name" value="TRANSPORT ATP-BINDING PROTEIN"/>
    <property type="match status" value="1"/>
</dbReference>
<dbReference type="PROSITE" id="PS00211">
    <property type="entry name" value="ABC_TRANSPORTER_1"/>
    <property type="match status" value="1"/>
</dbReference>
<sequence>MPSSDNSSPILSVKDLAVTFTTPDGEVEAVRGINLSINPGECLAVVGESGSGKSQTFLAAMGLLASNGRATGSIKYRGQEILNLSAGKLNRIRGKSMTMIFQDPLTSLTPHMRVGDQMREVLKKHMKLTGAAADKRALDWLERVRIPEAGRRLKQYPHELSGGMRQRVMIAMSMLCEPDLLIADEPTTALDVTVQAQVLDIMDDLKRETGAAIALITHDMGVVARMADRVEVMRHGEYVESGTVDKIFHEPSHDYSRMLLDAMPRIDQPDKAGHAALPAYVDRPGEDPLLEVDDVKVHFPITVGGGIFPKRKPLKAVDGVSFNLRKGETLGVVGESGCGKSTLARAVLQLVPATQGSVAWLGRDLTRSSQRMLRKSRRDLQIVFQDPLASLDPRMTVGASIAEPLLTYENRLNRSQRQDRVREMMVKVGLDPNMINRYPHELSGGQNQRVGIARAMILGPKLVICDEAVSALDVSIQAQIIDLLINLQKEMDLSMIFISHDLSVVREVSHRVMVLYLGRVVELADRQQIYDDARHPYTQALISAVPIPDPAVEKTRERLKLEGDLPSPMDPRAQLRFLKSRLVDDEGAEQYRPQLIEVEPGHLVAEHDPIEAVLEADPA</sequence>
<dbReference type="InterPro" id="IPR027417">
    <property type="entry name" value="P-loop_NTPase"/>
</dbReference>
<organism evidence="7 8">
    <name type="scientific">Hyphobacterium lacteum</name>
    <dbReference type="NCBI Taxonomy" id="3116575"/>
    <lineage>
        <taxon>Bacteria</taxon>
        <taxon>Pseudomonadati</taxon>
        <taxon>Pseudomonadota</taxon>
        <taxon>Alphaproteobacteria</taxon>
        <taxon>Maricaulales</taxon>
        <taxon>Maricaulaceae</taxon>
        <taxon>Hyphobacterium</taxon>
    </lineage>
</organism>
<dbReference type="PROSITE" id="PS50893">
    <property type="entry name" value="ABC_TRANSPORTER_2"/>
    <property type="match status" value="2"/>
</dbReference>
<evidence type="ECO:0000313" key="7">
    <source>
        <dbReference type="EMBL" id="MEE2525652.1"/>
    </source>
</evidence>
<dbReference type="GO" id="GO:0005524">
    <property type="term" value="F:ATP binding"/>
    <property type="evidence" value="ECO:0007669"/>
    <property type="project" value="UniProtKB-KW"/>
</dbReference>
<accession>A0ABU7LP38</accession>
<dbReference type="NCBIfam" id="NF007739">
    <property type="entry name" value="PRK10419.1"/>
    <property type="match status" value="2"/>
</dbReference>
<dbReference type="Gene3D" id="3.40.50.300">
    <property type="entry name" value="P-loop containing nucleotide triphosphate hydrolases"/>
    <property type="match status" value="2"/>
</dbReference>
<protein>
    <submittedName>
        <fullName evidence="7">ABC transporter ATP-binding protein</fullName>
    </submittedName>
</protein>
<evidence type="ECO:0000256" key="4">
    <source>
        <dbReference type="ARBA" id="ARBA00022741"/>
    </source>
</evidence>
<name>A0ABU7LP38_9PROT</name>
<keyword evidence="8" id="KW-1185">Reference proteome</keyword>
<keyword evidence="3" id="KW-0813">Transport</keyword>
<dbReference type="InterPro" id="IPR003593">
    <property type="entry name" value="AAA+_ATPase"/>
</dbReference>
<dbReference type="Pfam" id="PF08352">
    <property type="entry name" value="oligo_HPY"/>
    <property type="match status" value="2"/>
</dbReference>
<evidence type="ECO:0000256" key="2">
    <source>
        <dbReference type="ARBA" id="ARBA00005417"/>
    </source>
</evidence>
<comment type="caution">
    <text evidence="7">The sequence shown here is derived from an EMBL/GenBank/DDBJ whole genome shotgun (WGS) entry which is preliminary data.</text>
</comment>
<dbReference type="SUPFAM" id="SSF52540">
    <property type="entry name" value="P-loop containing nucleoside triphosphate hydrolases"/>
    <property type="match status" value="2"/>
</dbReference>
<dbReference type="PANTHER" id="PTHR43776:SF7">
    <property type="entry name" value="D,D-DIPEPTIDE TRANSPORT ATP-BINDING PROTEIN DDPF-RELATED"/>
    <property type="match status" value="1"/>
</dbReference>
<comment type="subcellular location">
    <subcellularLocation>
        <location evidence="1">Cell inner membrane</location>
        <topology evidence="1">Peripheral membrane protein</topology>
    </subcellularLocation>
</comment>
<dbReference type="EMBL" id="JAZDRP010000002">
    <property type="protein sequence ID" value="MEE2525652.1"/>
    <property type="molecule type" value="Genomic_DNA"/>
</dbReference>
<evidence type="ECO:0000259" key="6">
    <source>
        <dbReference type="PROSITE" id="PS50893"/>
    </source>
</evidence>
<dbReference type="SMART" id="SM00382">
    <property type="entry name" value="AAA"/>
    <property type="match status" value="2"/>
</dbReference>
<dbReference type="InterPro" id="IPR013563">
    <property type="entry name" value="Oligopep_ABC_C"/>
</dbReference>
<evidence type="ECO:0000256" key="5">
    <source>
        <dbReference type="ARBA" id="ARBA00022840"/>
    </source>
</evidence>
<feature type="domain" description="ABC transporter" evidence="6">
    <location>
        <begin position="290"/>
        <end position="542"/>
    </location>
</feature>
<dbReference type="RefSeq" id="WP_330198311.1">
    <property type="nucleotide sequence ID" value="NZ_JAZDRP010000002.1"/>
</dbReference>
<evidence type="ECO:0000313" key="8">
    <source>
        <dbReference type="Proteomes" id="UP001354971"/>
    </source>
</evidence>
<evidence type="ECO:0000256" key="1">
    <source>
        <dbReference type="ARBA" id="ARBA00004417"/>
    </source>
</evidence>
<proteinExistence type="inferred from homology"/>
<dbReference type="NCBIfam" id="NF008453">
    <property type="entry name" value="PRK11308.1"/>
    <property type="match status" value="2"/>
</dbReference>
<gene>
    <name evidence="7" type="ORF">V0U79_04680</name>
</gene>
<keyword evidence="5 7" id="KW-0067">ATP-binding</keyword>
<dbReference type="NCBIfam" id="TIGR01727">
    <property type="entry name" value="oligo_HPY"/>
    <property type="match status" value="1"/>
</dbReference>
<evidence type="ECO:0000256" key="3">
    <source>
        <dbReference type="ARBA" id="ARBA00022448"/>
    </source>
</evidence>